<organism evidence="11 12">
    <name type="scientific">Paraglaciecola psychrophila 170</name>
    <dbReference type="NCBI Taxonomy" id="1129794"/>
    <lineage>
        <taxon>Bacteria</taxon>
        <taxon>Pseudomonadati</taxon>
        <taxon>Pseudomonadota</taxon>
        <taxon>Gammaproteobacteria</taxon>
        <taxon>Alteromonadales</taxon>
        <taxon>Alteromonadaceae</taxon>
        <taxon>Paraglaciecola</taxon>
    </lineage>
</organism>
<evidence type="ECO:0000259" key="10">
    <source>
        <dbReference type="PROSITE" id="PS51163"/>
    </source>
</evidence>
<comment type="function">
    <text evidence="9">Required for the formation of a threonylcarbamoyl group on adenosine at position 37 (t(6)A37) in tRNAs that read codons beginning with adenine. Catalyzes the conversion of L-threonine, HCO(3)(-)/CO(2) and ATP to give threonylcarbamoyl-AMP (TC-AMP) as the acyladenylate intermediate, with the release of diphosphate.</text>
</comment>
<dbReference type="PANTHER" id="PTHR17490:SF18">
    <property type="entry name" value="THREONYLCARBAMOYL-AMP SYNTHASE"/>
    <property type="match status" value="1"/>
</dbReference>
<dbReference type="HAMAP" id="MF_01852">
    <property type="entry name" value="TsaC"/>
    <property type="match status" value="1"/>
</dbReference>
<dbReference type="OrthoDB" id="9814580at2"/>
<dbReference type="GO" id="GO:0005524">
    <property type="term" value="F:ATP binding"/>
    <property type="evidence" value="ECO:0007669"/>
    <property type="project" value="UniProtKB-UniRule"/>
</dbReference>
<reference evidence="11 12" key="1">
    <citation type="journal article" date="2013" name="Genome Announc.">
        <title>Complete Genome Sequence of Glaciecola psychrophila Strain 170T.</title>
        <authorList>
            <person name="Yin J."/>
            <person name="Chen J."/>
            <person name="Liu G."/>
            <person name="Yu Y."/>
            <person name="Song L."/>
            <person name="Wang X."/>
            <person name="Qu X."/>
        </authorList>
    </citation>
    <scope>NUCLEOTIDE SEQUENCE [LARGE SCALE GENOMIC DNA]</scope>
    <source>
        <strain evidence="11 12">170</strain>
    </source>
</reference>
<dbReference type="GO" id="GO:0061710">
    <property type="term" value="F:L-threonylcarbamoyladenylate synthase"/>
    <property type="evidence" value="ECO:0007669"/>
    <property type="project" value="UniProtKB-EC"/>
</dbReference>
<comment type="subcellular location">
    <subcellularLocation>
        <location evidence="1 9">Cytoplasm</location>
    </subcellularLocation>
</comment>
<dbReference type="GO" id="GO:0005737">
    <property type="term" value="C:cytoplasm"/>
    <property type="evidence" value="ECO:0007669"/>
    <property type="project" value="UniProtKB-SubCell"/>
</dbReference>
<dbReference type="InterPro" id="IPR050156">
    <property type="entry name" value="TC-AMP_synthase_SUA5"/>
</dbReference>
<dbReference type="AlphaFoldDB" id="K6ZIS0"/>
<dbReference type="SUPFAM" id="SSF55821">
    <property type="entry name" value="YrdC/RibB"/>
    <property type="match status" value="1"/>
</dbReference>
<proteinExistence type="inferred from homology"/>
<keyword evidence="4 9" id="KW-0819">tRNA processing</keyword>
<keyword evidence="12" id="KW-1185">Reference proteome</keyword>
<keyword evidence="2 9" id="KW-0963">Cytoplasm</keyword>
<evidence type="ECO:0000256" key="5">
    <source>
        <dbReference type="ARBA" id="ARBA00022695"/>
    </source>
</evidence>
<evidence type="ECO:0000256" key="4">
    <source>
        <dbReference type="ARBA" id="ARBA00022694"/>
    </source>
</evidence>
<dbReference type="EMBL" id="CP003837">
    <property type="protein sequence ID" value="AGH42137.1"/>
    <property type="molecule type" value="Genomic_DNA"/>
</dbReference>
<dbReference type="GO" id="GO:0003725">
    <property type="term" value="F:double-stranded RNA binding"/>
    <property type="evidence" value="ECO:0007669"/>
    <property type="project" value="InterPro"/>
</dbReference>
<dbReference type="InterPro" id="IPR006070">
    <property type="entry name" value="Sua5-like_dom"/>
</dbReference>
<evidence type="ECO:0000256" key="1">
    <source>
        <dbReference type="ARBA" id="ARBA00004496"/>
    </source>
</evidence>
<keyword evidence="3 9" id="KW-0808">Transferase</keyword>
<dbReference type="PATRIC" id="fig|1129794.4.peg.25"/>
<evidence type="ECO:0000256" key="7">
    <source>
        <dbReference type="ARBA" id="ARBA00022840"/>
    </source>
</evidence>
<keyword evidence="5 9" id="KW-0548">Nucleotidyltransferase</keyword>
<dbReference type="GO" id="GO:0006450">
    <property type="term" value="P:regulation of translational fidelity"/>
    <property type="evidence" value="ECO:0007669"/>
    <property type="project" value="TreeGrafter"/>
</dbReference>
<feature type="domain" description="YrdC-like" evidence="10">
    <location>
        <begin position="7"/>
        <end position="190"/>
    </location>
</feature>
<name>K6ZIS0_9ALTE</name>
<evidence type="ECO:0000256" key="3">
    <source>
        <dbReference type="ARBA" id="ARBA00022679"/>
    </source>
</evidence>
<comment type="catalytic activity">
    <reaction evidence="8 9">
        <text>L-threonine + hydrogencarbonate + ATP = L-threonylcarbamoyladenylate + diphosphate + H2O</text>
        <dbReference type="Rhea" id="RHEA:36407"/>
        <dbReference type="ChEBI" id="CHEBI:15377"/>
        <dbReference type="ChEBI" id="CHEBI:17544"/>
        <dbReference type="ChEBI" id="CHEBI:30616"/>
        <dbReference type="ChEBI" id="CHEBI:33019"/>
        <dbReference type="ChEBI" id="CHEBI:57926"/>
        <dbReference type="ChEBI" id="CHEBI:73682"/>
        <dbReference type="EC" id="2.7.7.87"/>
    </reaction>
</comment>
<dbReference type="GO" id="GO:0000049">
    <property type="term" value="F:tRNA binding"/>
    <property type="evidence" value="ECO:0007669"/>
    <property type="project" value="TreeGrafter"/>
</dbReference>
<comment type="similarity">
    <text evidence="9">Belongs to the SUA5 family. TsaC subfamily.</text>
</comment>
<dbReference type="HOGENOM" id="CLU_031397_6_0_6"/>
<evidence type="ECO:0000256" key="8">
    <source>
        <dbReference type="ARBA" id="ARBA00048366"/>
    </source>
</evidence>
<dbReference type="STRING" id="1129794.C427_0025"/>
<dbReference type="eggNOG" id="COG0009">
    <property type="taxonomic scope" value="Bacteria"/>
</dbReference>
<protein>
    <recommendedName>
        <fullName evidence="9">Threonylcarbamoyl-AMP synthase</fullName>
        <shortName evidence="9">TC-AMP synthase</shortName>
        <ecNumber evidence="9">2.7.7.87</ecNumber>
    </recommendedName>
    <alternativeName>
        <fullName evidence="9">L-threonylcarbamoyladenylate synthase</fullName>
    </alternativeName>
    <alternativeName>
        <fullName evidence="9">t(6)A37 threonylcarbamoyladenosine biosynthesis protein TsaC</fullName>
    </alternativeName>
    <alternativeName>
        <fullName evidence="9">tRNA threonylcarbamoyladenosine biosynthesis protein TsaC</fullName>
    </alternativeName>
</protein>
<dbReference type="Pfam" id="PF01300">
    <property type="entry name" value="Sua5_yciO_yrdC"/>
    <property type="match status" value="1"/>
</dbReference>
<dbReference type="GO" id="GO:0002949">
    <property type="term" value="P:tRNA threonylcarbamoyladenosine modification"/>
    <property type="evidence" value="ECO:0007669"/>
    <property type="project" value="UniProtKB-UniRule"/>
</dbReference>
<dbReference type="PANTHER" id="PTHR17490">
    <property type="entry name" value="SUA5"/>
    <property type="match status" value="1"/>
</dbReference>
<gene>
    <name evidence="9" type="primary">tsaC</name>
    <name evidence="11" type="ORF">C427_0025</name>
</gene>
<dbReference type="RefSeq" id="WP_007634747.1">
    <property type="nucleotide sequence ID" value="NC_020514.1"/>
</dbReference>
<evidence type="ECO:0000313" key="11">
    <source>
        <dbReference type="EMBL" id="AGH42137.1"/>
    </source>
</evidence>
<dbReference type="InterPro" id="IPR017945">
    <property type="entry name" value="DHBP_synth_RibB-like_a/b_dom"/>
</dbReference>
<keyword evidence="6 9" id="KW-0547">Nucleotide-binding</keyword>
<dbReference type="EC" id="2.7.7.87" evidence="9"/>
<sequence>MKLLSIIEDAELIIQTLQQGALIAYPTEAVFGLGCDPDNEAAVHRLLALKQRPVDKGLILVAKTYSQLLPYIDDSKIPMHKRTEIFSSWPGPVTWLLPAAKQTPKWITGDSDLIAVRVCQHLVVSQLCELFGKPLISTSANVSGVKPAVNTEQLYQQFDKTLLLVDGALGGANKPSRIRHGISGQTIRDN</sequence>
<dbReference type="InterPro" id="IPR023535">
    <property type="entry name" value="TC-AMP_synthase"/>
</dbReference>
<evidence type="ECO:0000313" key="12">
    <source>
        <dbReference type="Proteomes" id="UP000011864"/>
    </source>
</evidence>
<dbReference type="FunFam" id="3.90.870.10:FF:000004">
    <property type="entry name" value="Threonylcarbamoyl-AMP synthase"/>
    <property type="match status" value="1"/>
</dbReference>
<evidence type="ECO:0000256" key="9">
    <source>
        <dbReference type="HAMAP-Rule" id="MF_01852"/>
    </source>
</evidence>
<dbReference type="Proteomes" id="UP000011864">
    <property type="component" value="Chromosome"/>
</dbReference>
<dbReference type="KEGG" id="gps:C427_0025"/>
<evidence type="ECO:0000256" key="2">
    <source>
        <dbReference type="ARBA" id="ARBA00022490"/>
    </source>
</evidence>
<keyword evidence="7 9" id="KW-0067">ATP-binding</keyword>
<evidence type="ECO:0000256" key="6">
    <source>
        <dbReference type="ARBA" id="ARBA00022741"/>
    </source>
</evidence>
<dbReference type="Gene3D" id="3.90.870.10">
    <property type="entry name" value="DHBP synthase"/>
    <property type="match status" value="1"/>
</dbReference>
<accession>K6ZIS0</accession>
<dbReference type="PROSITE" id="PS51163">
    <property type="entry name" value="YRDC"/>
    <property type="match status" value="1"/>
</dbReference>